<proteinExistence type="predicted"/>
<dbReference type="Proteomes" id="UP000826012">
    <property type="component" value="Chromosome"/>
</dbReference>
<reference evidence="1 2" key="2">
    <citation type="submission" date="2021-07" db="EMBL/GenBank/DDBJ databases">
        <authorList>
            <person name="Matsumoto Y."/>
            <person name="Motooka D."/>
            <person name="Nakamura S."/>
        </authorList>
    </citation>
    <scope>NUCLEOTIDE SEQUENCE [LARGE SCALE GENOMIC DNA]</scope>
    <source>
        <strain evidence="1 2">TY59</strain>
    </source>
</reference>
<sequence>MAYTDSVAIRSRAAAIPTAARWADFRVGWAASTSVRVNTAAGRASTSAGDGTGVKKPDGAVRGIASNFTPESAILKGCLIEMC</sequence>
<name>A0ABN6IJZ0_9MYCO</name>
<evidence type="ECO:0000313" key="1">
    <source>
        <dbReference type="EMBL" id="BCZ22317.1"/>
    </source>
</evidence>
<accession>A0ABN6IJZ0</accession>
<organism evidence="1 2">
    <name type="scientific">Mycobacterium senriense</name>
    <dbReference type="NCBI Taxonomy" id="2775496"/>
    <lineage>
        <taxon>Bacteria</taxon>
        <taxon>Bacillati</taxon>
        <taxon>Actinomycetota</taxon>
        <taxon>Actinomycetes</taxon>
        <taxon>Mycobacteriales</taxon>
        <taxon>Mycobacteriaceae</taxon>
        <taxon>Mycobacterium</taxon>
        <taxon>Mycobacterium avium complex (MAC)</taxon>
    </lineage>
</organism>
<evidence type="ECO:0000313" key="2">
    <source>
        <dbReference type="Proteomes" id="UP000826012"/>
    </source>
</evidence>
<dbReference type="EMBL" id="AP024828">
    <property type="protein sequence ID" value="BCZ22317.1"/>
    <property type="molecule type" value="Genomic_DNA"/>
</dbReference>
<gene>
    <name evidence="1" type="ORF">MTY59_21720</name>
</gene>
<keyword evidence="2" id="KW-1185">Reference proteome</keyword>
<protein>
    <submittedName>
        <fullName evidence="1">Uncharacterized protein</fullName>
    </submittedName>
</protein>
<reference evidence="1 2" key="1">
    <citation type="submission" date="2021-07" db="EMBL/GenBank/DDBJ databases">
        <title>Complete genome sequence of nontuberculous Mycobacterium sp. TY59.</title>
        <authorList>
            <person name="Fukushima K."/>
        </authorList>
    </citation>
    <scope>NUCLEOTIDE SEQUENCE [LARGE SCALE GENOMIC DNA]</scope>
    <source>
        <strain evidence="1 2">TY59</strain>
    </source>
</reference>